<dbReference type="InterPro" id="IPR036291">
    <property type="entry name" value="NAD(P)-bd_dom_sf"/>
</dbReference>
<dbReference type="InterPro" id="IPR013630">
    <property type="entry name" value="Methyltransf_Zn-bd_dom_put"/>
</dbReference>
<dbReference type="SUPFAM" id="SSF53335">
    <property type="entry name" value="S-adenosyl-L-methionine-dependent methyltransferases"/>
    <property type="match status" value="1"/>
</dbReference>
<dbReference type="Pfam" id="PF13489">
    <property type="entry name" value="Methyltransf_23"/>
    <property type="match status" value="1"/>
</dbReference>
<accession>A0A6C0ACW0</accession>
<dbReference type="Pfam" id="PF08421">
    <property type="entry name" value="Methyltransf_13"/>
    <property type="match status" value="1"/>
</dbReference>
<dbReference type="Pfam" id="PF08484">
    <property type="entry name" value="Methyltransf_14"/>
    <property type="match status" value="1"/>
</dbReference>
<dbReference type="GO" id="GO:0006556">
    <property type="term" value="P:S-adenosylmethionine biosynthetic process"/>
    <property type="evidence" value="ECO:0007669"/>
    <property type="project" value="TreeGrafter"/>
</dbReference>
<dbReference type="InterPro" id="IPR013691">
    <property type="entry name" value="MeTrfase_14"/>
</dbReference>
<dbReference type="InterPro" id="IPR029063">
    <property type="entry name" value="SAM-dependent_MTases_sf"/>
</dbReference>
<evidence type="ECO:0000259" key="1">
    <source>
        <dbReference type="Pfam" id="PF08421"/>
    </source>
</evidence>
<organism evidence="3">
    <name type="scientific">viral metagenome</name>
    <dbReference type="NCBI Taxonomy" id="1070528"/>
    <lineage>
        <taxon>unclassified sequences</taxon>
        <taxon>metagenomes</taxon>
        <taxon>organismal metagenomes</taxon>
    </lineage>
</organism>
<proteinExistence type="predicted"/>
<protein>
    <recommendedName>
        <fullName evidence="4">C-methyltransferase domain-containing protein</fullName>
    </recommendedName>
</protein>
<dbReference type="AlphaFoldDB" id="A0A6C0ACW0"/>
<dbReference type="Gene3D" id="3.40.50.150">
    <property type="entry name" value="Vaccinia Virus protein VP39"/>
    <property type="match status" value="1"/>
</dbReference>
<dbReference type="PANTHER" id="PTHR10491:SF4">
    <property type="entry name" value="METHIONINE ADENOSYLTRANSFERASE 2 SUBUNIT BETA"/>
    <property type="match status" value="1"/>
</dbReference>
<dbReference type="Gene3D" id="6.20.50.110">
    <property type="entry name" value="Methyltransferase, zinc-binding domain"/>
    <property type="match status" value="1"/>
</dbReference>
<sequence length="722" mass="83112">MVKYLFYGSKGYIGSYIKSYISKNLDIEFIEGLARCENYEEVNDEIKKVKPDRIISVIGRSKGKNIYNSDFVENQLDINIKDNLYSKMVLVKCASDNKIHFTHIGDGSIFEGQNEELNEEEIPNLKCSNHSIVKVYFEKLANLFGDNYLSLRIANPISGDYDPRCFLSKIISYEKIINKNVSVSVLEDIVPILLNLVEEEKTGVYNLVNPVPVNMIELKIKIKEYIDSTLEIKELSEEEHNNLIGERSHVILKNEKISNIPSSSESLEKILKIMQEQCFELKKCLCCLGQNKLLLNLGYQPLANHFHEKFEKCEIYPLKLMYCENCFHAQLSHSVDPEILFKNYKYVSGTSKTGLDFFEDNAKMIDAYKRHESIFGSSEKIIENVVVEIKNDCDEKFCIMDENSSENVTDNFEVPEKVYKVLDIACNDGSQLDYFKKLGWNTYGIDPAENICPIAEAKGHKIICDFWNAEAASKLPVMDVITCQNVFAHTRFVDQFLEDCKLVMDENSKLFIQTSQREMIEKGQFDTCYAEHLSFFNSLSMKTLLERHGLILNRILDTSIHGRSYIFEIQLGKVLENSNVSQILEEETKIGLFSLKLYENFHLNALRSLSNLKSEILKHKKLEKKIIGFGAAAKAMTVLCFGNIDLDYIIDENELKIGLLSPKMNIPVVNLKHFEEDKDEDFLVVCLAWNFADEIIRKINKTKENKKCTIIRTYFPMVEIIE</sequence>
<evidence type="ECO:0000259" key="2">
    <source>
        <dbReference type="Pfam" id="PF08484"/>
    </source>
</evidence>
<dbReference type="Gene3D" id="3.40.50.720">
    <property type="entry name" value="NAD(P)-binding Rossmann-like Domain"/>
    <property type="match status" value="2"/>
</dbReference>
<evidence type="ECO:0000313" key="3">
    <source>
        <dbReference type="EMBL" id="QHS77567.1"/>
    </source>
</evidence>
<dbReference type="PANTHER" id="PTHR10491">
    <property type="entry name" value="DTDP-4-DEHYDRORHAMNOSE REDUCTASE"/>
    <property type="match status" value="1"/>
</dbReference>
<feature type="domain" description="Methyltransferase putative zinc binding" evidence="1">
    <location>
        <begin position="284"/>
        <end position="341"/>
    </location>
</feature>
<name>A0A6C0ACW0_9ZZZZ</name>
<dbReference type="EMBL" id="MN740593">
    <property type="protein sequence ID" value="QHS77567.1"/>
    <property type="molecule type" value="Genomic_DNA"/>
</dbReference>
<evidence type="ECO:0008006" key="4">
    <source>
        <dbReference type="Google" id="ProtNLM"/>
    </source>
</evidence>
<dbReference type="GO" id="GO:0048270">
    <property type="term" value="F:methionine adenosyltransferase regulator activity"/>
    <property type="evidence" value="ECO:0007669"/>
    <property type="project" value="TreeGrafter"/>
</dbReference>
<dbReference type="SUPFAM" id="SSF51735">
    <property type="entry name" value="NAD(P)-binding Rossmann-fold domains"/>
    <property type="match status" value="1"/>
</dbReference>
<dbReference type="InterPro" id="IPR038576">
    <property type="entry name" value="Methyltransf_Zn-bd_dom_put_sf"/>
</dbReference>
<dbReference type="GO" id="GO:0048269">
    <property type="term" value="C:methionine adenosyltransferase complex"/>
    <property type="evidence" value="ECO:0007669"/>
    <property type="project" value="TreeGrafter"/>
</dbReference>
<feature type="domain" description="C-methyltransferase" evidence="2">
    <location>
        <begin position="575"/>
        <end position="706"/>
    </location>
</feature>
<reference evidence="3" key="1">
    <citation type="journal article" date="2020" name="Nature">
        <title>Giant virus diversity and host interactions through global metagenomics.</title>
        <authorList>
            <person name="Schulz F."/>
            <person name="Roux S."/>
            <person name="Paez-Espino D."/>
            <person name="Jungbluth S."/>
            <person name="Walsh D.A."/>
            <person name="Denef V.J."/>
            <person name="McMahon K.D."/>
            <person name="Konstantinidis K.T."/>
            <person name="Eloe-Fadrosh E.A."/>
            <person name="Kyrpides N.C."/>
            <person name="Woyke T."/>
        </authorList>
    </citation>
    <scope>NUCLEOTIDE SEQUENCE</scope>
    <source>
        <strain evidence="3">GVMAG-S-1021933-23</strain>
    </source>
</reference>
<dbReference type="InterPro" id="IPR005913">
    <property type="entry name" value="dTDP_dehydrorham_reduct"/>
</dbReference>